<name>A0A7Y9NN47_9BACT</name>
<proteinExistence type="predicted"/>
<accession>A0A7Y9NN47</accession>
<sequence>MHQLTEKQKKIALIVGAVLLAIHFAPGFINNLRHAAPAPAVVQKQSAAHVAPAPPPPPPSPEIVAAAKYGGIWAGSELMPDQNRCSIRIEIRLSDDTKRLKGYESKTCIPTQPFAGGKGIHGQSVADVMRETAPVSAVMTGAPVEGGIRFTVDSLIGTPYDGYSLIGMTITDFGQGQVQAQWQSQRSPQAPCPDNRMLLKKARG</sequence>
<gene>
    <name evidence="1" type="ORF">HDF12_002848</name>
</gene>
<dbReference type="AlphaFoldDB" id="A0A7Y9NN47"/>
<comment type="caution">
    <text evidence="1">The sequence shown here is derived from an EMBL/GenBank/DDBJ whole genome shotgun (WGS) entry which is preliminary data.</text>
</comment>
<evidence type="ECO:0000313" key="1">
    <source>
        <dbReference type="EMBL" id="NYF52449.1"/>
    </source>
</evidence>
<evidence type="ECO:0000313" key="2">
    <source>
        <dbReference type="Proteomes" id="UP000534186"/>
    </source>
</evidence>
<dbReference type="EMBL" id="JACCCV010000002">
    <property type="protein sequence ID" value="NYF52449.1"/>
    <property type="molecule type" value="Genomic_DNA"/>
</dbReference>
<protein>
    <submittedName>
        <fullName evidence="1">Uncharacterized protein</fullName>
    </submittedName>
</protein>
<organism evidence="1 2">
    <name type="scientific">Tunturiibacter lichenicola</name>
    <dbReference type="NCBI Taxonomy" id="2051959"/>
    <lineage>
        <taxon>Bacteria</taxon>
        <taxon>Pseudomonadati</taxon>
        <taxon>Acidobacteriota</taxon>
        <taxon>Terriglobia</taxon>
        <taxon>Terriglobales</taxon>
        <taxon>Acidobacteriaceae</taxon>
        <taxon>Tunturiibacter</taxon>
    </lineage>
</organism>
<reference evidence="1 2" key="1">
    <citation type="submission" date="2020-07" db="EMBL/GenBank/DDBJ databases">
        <title>Genomic Encyclopedia of Type Strains, Phase IV (KMG-V): Genome sequencing to study the core and pangenomes of soil and plant-associated prokaryotes.</title>
        <authorList>
            <person name="Whitman W."/>
        </authorList>
    </citation>
    <scope>NUCLEOTIDE SEQUENCE [LARGE SCALE GENOMIC DNA]</scope>
    <source>
        <strain evidence="1 2">M8UP30</strain>
    </source>
</reference>
<dbReference type="Proteomes" id="UP000534186">
    <property type="component" value="Unassembled WGS sequence"/>
</dbReference>